<evidence type="ECO:0000313" key="2">
    <source>
        <dbReference type="EMBL" id="SFQ97577.1"/>
    </source>
</evidence>
<accession>A0A1I6CWX2</accession>
<evidence type="ECO:0000313" key="3">
    <source>
        <dbReference type="Proteomes" id="UP000199302"/>
    </source>
</evidence>
<dbReference type="EMBL" id="FOYI01000001">
    <property type="protein sequence ID" value="SFQ97577.1"/>
    <property type="molecule type" value="Genomic_DNA"/>
</dbReference>
<dbReference type="InterPro" id="IPR009339">
    <property type="entry name" value="DUF998"/>
</dbReference>
<proteinExistence type="predicted"/>
<feature type="transmembrane region" description="Helical" evidence="1">
    <location>
        <begin position="91"/>
        <end position="109"/>
    </location>
</feature>
<reference evidence="2 3" key="1">
    <citation type="submission" date="2016-10" db="EMBL/GenBank/DDBJ databases">
        <authorList>
            <person name="de Groot N.N."/>
        </authorList>
    </citation>
    <scope>NUCLEOTIDE SEQUENCE [LARGE SCALE GENOMIC DNA]</scope>
    <source>
        <strain evidence="3">KMM 9023,NRIC 0796,JCM 17311,KCTC 23692</strain>
    </source>
</reference>
<dbReference type="Pfam" id="PF06197">
    <property type="entry name" value="DUF998"/>
    <property type="match status" value="1"/>
</dbReference>
<dbReference type="Proteomes" id="UP000199302">
    <property type="component" value="Unassembled WGS sequence"/>
</dbReference>
<keyword evidence="1" id="KW-0472">Membrane</keyword>
<organism evidence="2 3">
    <name type="scientific">Poseidonocella sedimentorum</name>
    <dbReference type="NCBI Taxonomy" id="871652"/>
    <lineage>
        <taxon>Bacteria</taxon>
        <taxon>Pseudomonadati</taxon>
        <taxon>Pseudomonadota</taxon>
        <taxon>Alphaproteobacteria</taxon>
        <taxon>Rhodobacterales</taxon>
        <taxon>Roseobacteraceae</taxon>
        <taxon>Poseidonocella</taxon>
    </lineage>
</organism>
<protein>
    <recommendedName>
        <fullName evidence="4">DUF998 domain-containing protein</fullName>
    </recommendedName>
</protein>
<feature type="transmembrane region" description="Helical" evidence="1">
    <location>
        <begin position="12"/>
        <end position="36"/>
    </location>
</feature>
<name>A0A1I6CWX2_9RHOB</name>
<dbReference type="OrthoDB" id="679392at2"/>
<evidence type="ECO:0000256" key="1">
    <source>
        <dbReference type="SAM" id="Phobius"/>
    </source>
</evidence>
<keyword evidence="1" id="KW-1133">Transmembrane helix</keyword>
<keyword evidence="3" id="KW-1185">Reference proteome</keyword>
<dbReference type="AlphaFoldDB" id="A0A1I6CWX2"/>
<dbReference type="RefSeq" id="WP_092076235.1">
    <property type="nucleotide sequence ID" value="NZ_FOYI01000001.1"/>
</dbReference>
<gene>
    <name evidence="2" type="ORF">SAMN04515673_101496</name>
</gene>
<feature type="transmembrane region" description="Helical" evidence="1">
    <location>
        <begin position="186"/>
        <end position="207"/>
    </location>
</feature>
<evidence type="ECO:0008006" key="4">
    <source>
        <dbReference type="Google" id="ProtNLM"/>
    </source>
</evidence>
<feature type="transmembrane region" description="Helical" evidence="1">
    <location>
        <begin position="129"/>
        <end position="150"/>
    </location>
</feature>
<sequence>MRPDHWVKTRPRGLVVLPILSGLWLAIGVGILGALTPGYSHITQFMSALGADGAPFAAWTNYAVFIPAEILLLAFLALLRASCEDSKATRVALICLFSYAALLIAAAVLPCDAGCQSAGEGASNTNAHIAHMAIAATAYPLALIGLVTLGLSAPKASPLRRVALPAALVGVGLFVAIAVFEDAQGLVQRLLETWIYLHFILIGKVAASSVSSPPE</sequence>
<keyword evidence="1" id="KW-0812">Transmembrane</keyword>
<dbReference type="STRING" id="871652.SAMN04515673_101496"/>
<feature type="transmembrane region" description="Helical" evidence="1">
    <location>
        <begin position="162"/>
        <end position="180"/>
    </location>
</feature>
<feature type="transmembrane region" description="Helical" evidence="1">
    <location>
        <begin position="56"/>
        <end position="79"/>
    </location>
</feature>